<sequence>MLVHHPFPLLRKRLSNPRHPSNVLLSLAQLYFDGPAMDTSMECFETALRILRPGARLIGSARYGFAGGASPEAIGTIRGRRRKRSRYISRWGRAFFGTGDLGFIRDTELFVIGRMKGLIVIRGKNHYPENIESTVGKSHTALRPNRGAA</sequence>
<organism evidence="2">
    <name type="scientific">Candidatus Kentrum sp. TC</name>
    <dbReference type="NCBI Taxonomy" id="2126339"/>
    <lineage>
        <taxon>Bacteria</taxon>
        <taxon>Pseudomonadati</taxon>
        <taxon>Pseudomonadota</taxon>
        <taxon>Gammaproteobacteria</taxon>
        <taxon>Candidatus Kentrum</taxon>
    </lineage>
</organism>
<comment type="similarity">
    <text evidence="1">Belongs to the ATP-dependent AMP-binding enzyme family.</text>
</comment>
<dbReference type="PANTHER" id="PTHR22754:SF32">
    <property type="entry name" value="DISCO-INTERACTING PROTEIN 2"/>
    <property type="match status" value="1"/>
</dbReference>
<dbReference type="Gene3D" id="3.30.300.30">
    <property type="match status" value="1"/>
</dbReference>
<dbReference type="PANTHER" id="PTHR22754">
    <property type="entry name" value="DISCO-INTERACTING PROTEIN 2 DIP2 -RELATED"/>
    <property type="match status" value="1"/>
</dbReference>
<evidence type="ECO:0000256" key="1">
    <source>
        <dbReference type="ARBA" id="ARBA00006432"/>
    </source>
</evidence>
<dbReference type="EMBL" id="CAADFW010000093">
    <property type="protein sequence ID" value="VFK63365.1"/>
    <property type="molecule type" value="Genomic_DNA"/>
</dbReference>
<reference evidence="2" key="1">
    <citation type="submission" date="2019-02" db="EMBL/GenBank/DDBJ databases">
        <authorList>
            <person name="Gruber-Vodicka R. H."/>
            <person name="Seah K. B. B."/>
        </authorList>
    </citation>
    <scope>NUCLEOTIDE SEQUENCE</scope>
    <source>
        <strain evidence="2">BECK_BZ126</strain>
    </source>
</reference>
<accession>A0A451ABF8</accession>
<gene>
    <name evidence="2" type="ORF">BECKTC1821F_GA0114240_10937</name>
</gene>
<name>A0A451ABF8_9GAMM</name>
<proteinExistence type="inferred from homology"/>
<dbReference type="SUPFAM" id="SSF56801">
    <property type="entry name" value="Acetyl-CoA synthetase-like"/>
    <property type="match status" value="1"/>
</dbReference>
<protein>
    <submittedName>
        <fullName evidence="2">Uncharacterized protein</fullName>
    </submittedName>
</protein>
<dbReference type="AlphaFoldDB" id="A0A451ABF8"/>
<dbReference type="InterPro" id="IPR045851">
    <property type="entry name" value="AMP-bd_C_sf"/>
</dbReference>
<evidence type="ECO:0000313" key="2">
    <source>
        <dbReference type="EMBL" id="VFK63365.1"/>
    </source>
</evidence>